<dbReference type="EMBL" id="LAZR01001921">
    <property type="protein sequence ID" value="KKN37094.1"/>
    <property type="molecule type" value="Genomic_DNA"/>
</dbReference>
<gene>
    <name evidence="1" type="ORF">LCGC14_0767080</name>
</gene>
<organism evidence="1">
    <name type="scientific">marine sediment metagenome</name>
    <dbReference type="NCBI Taxonomy" id="412755"/>
    <lineage>
        <taxon>unclassified sequences</taxon>
        <taxon>metagenomes</taxon>
        <taxon>ecological metagenomes</taxon>
    </lineage>
</organism>
<sequence>MDRNQRELKAYQNARTVEQLAEREKMFGPQTVSDKQPNRQVQPKQNQELLCACNGLKCAGICRETHLHRPRFTNPTAKAINKSKATKDVPVRKQWAEKCPEAYTNDQKPNHYRS</sequence>
<comment type="caution">
    <text evidence="1">The sequence shown here is derived from an EMBL/GenBank/DDBJ whole genome shotgun (WGS) entry which is preliminary data.</text>
</comment>
<accession>A0A0F9Q3N6</accession>
<reference evidence="1" key="1">
    <citation type="journal article" date="2015" name="Nature">
        <title>Complex archaea that bridge the gap between prokaryotes and eukaryotes.</title>
        <authorList>
            <person name="Spang A."/>
            <person name="Saw J.H."/>
            <person name="Jorgensen S.L."/>
            <person name="Zaremba-Niedzwiedzka K."/>
            <person name="Martijn J."/>
            <person name="Lind A.E."/>
            <person name="van Eijk R."/>
            <person name="Schleper C."/>
            <person name="Guy L."/>
            <person name="Ettema T.J."/>
        </authorList>
    </citation>
    <scope>NUCLEOTIDE SEQUENCE</scope>
</reference>
<proteinExistence type="predicted"/>
<name>A0A0F9Q3N6_9ZZZZ</name>
<evidence type="ECO:0000313" key="1">
    <source>
        <dbReference type="EMBL" id="KKN37094.1"/>
    </source>
</evidence>
<protein>
    <submittedName>
        <fullName evidence="1">Uncharacterized protein</fullName>
    </submittedName>
</protein>
<dbReference type="AlphaFoldDB" id="A0A0F9Q3N6"/>